<evidence type="ECO:0000256" key="10">
    <source>
        <dbReference type="ARBA" id="ARBA00023157"/>
    </source>
</evidence>
<dbReference type="SMART" id="SM00181">
    <property type="entry name" value="EGF"/>
    <property type="match status" value="8"/>
</dbReference>
<feature type="domain" description="Laminin EGF-like" evidence="19">
    <location>
        <begin position="1881"/>
        <end position="1931"/>
    </location>
</feature>
<keyword evidence="2" id="KW-0880">Kelch repeat</keyword>
<dbReference type="GO" id="GO:0016020">
    <property type="term" value="C:membrane"/>
    <property type="evidence" value="ECO:0007669"/>
    <property type="project" value="UniProtKB-SubCell"/>
</dbReference>
<dbReference type="Proteomes" id="UP000708208">
    <property type="component" value="Unassembled WGS sequence"/>
</dbReference>
<evidence type="ECO:0000256" key="14">
    <source>
        <dbReference type="PROSITE-ProRule" id="PRU00460"/>
    </source>
</evidence>
<keyword evidence="8 16" id="KW-1133">Transmembrane helix</keyword>
<dbReference type="SMART" id="SM00179">
    <property type="entry name" value="EGF_CA"/>
    <property type="match status" value="2"/>
</dbReference>
<evidence type="ECO:0000256" key="12">
    <source>
        <dbReference type="ARBA" id="ARBA00023292"/>
    </source>
</evidence>
<accession>A0A8J2P5I6</accession>
<feature type="compositionally biased region" description="Polar residues" evidence="15">
    <location>
        <begin position="371"/>
        <end position="384"/>
    </location>
</feature>
<dbReference type="PROSITE" id="PS50026">
    <property type="entry name" value="EGF_3"/>
    <property type="match status" value="1"/>
</dbReference>
<comment type="caution">
    <text evidence="13">Lacks conserved residue(s) required for the propagation of feature annotation.</text>
</comment>
<dbReference type="PROSITE" id="PS00022">
    <property type="entry name" value="EGF_1"/>
    <property type="match status" value="1"/>
</dbReference>
<keyword evidence="10 14" id="KW-1015">Disulfide bond</keyword>
<dbReference type="InterPro" id="IPR002049">
    <property type="entry name" value="LE_dom"/>
</dbReference>
<feature type="region of interest" description="Disordered" evidence="15">
    <location>
        <begin position="570"/>
        <end position="620"/>
    </location>
</feature>
<reference evidence="20" key="1">
    <citation type="submission" date="2021-06" db="EMBL/GenBank/DDBJ databases">
        <authorList>
            <person name="Hodson N. C."/>
            <person name="Mongue J. A."/>
            <person name="Jaron S. K."/>
        </authorList>
    </citation>
    <scope>NUCLEOTIDE SEQUENCE</scope>
</reference>
<evidence type="ECO:0000256" key="15">
    <source>
        <dbReference type="SAM" id="MobiDB-lite"/>
    </source>
</evidence>
<evidence type="ECO:0000256" key="4">
    <source>
        <dbReference type="ARBA" id="ARBA00022692"/>
    </source>
</evidence>
<sequence>MFSALKRLTTRSDTNGAANTPPGLHAMSSTLQKKFSKGVQYNMKIILKGDRNSGKTCLFRRLQGLPFVEEYTPTDEIQAANIQWNYKTTDDVVKVEVWDVVDKAKKKKSLPNKLKIDNAQANKAGEEEDVQEIGLDASFLDVYKNTNGVIFVFDITKNWTFDYIKREVPCVPAHIPILILGNHRDMGHHRATAADSVHYFVEGLSRDDDSAEIRYAESSMRNGFGLKFIHKFFNLPFLQLQRETLLKQLETNREENNVTLKELDYYADSDESNYDLFIDGLTQKRRQAADALSVPAKMSLAEAQAIAQEKAMKEGNVAAAVAVASKPSIVDNSKQNVPSNPVGKTLQESASSLATTTTSASSLQTKPTLPKQASKSPVSTGNTKNQQNILVNNSNNSKPTNKSSPKKQSPGEPGSPDVDDFVPEGPNGIDKSFFDDGSSRNSQNRNNFRPEFETTDEDEEASHESSQNPLVAAYEEDVIPEAYSNPPTTNGASSEIKVDEEVKAAAVESPSKKFCILSSSDEEEERSRAEEQNQENSTHTVPLDLDLNFFFKDSTSQGFDNTFNATDALSEFSSSPVPSRNDSKSGDKKSKKSSKHKKSKHKKSSKKDKPQMDLEDFLNGPGTSVQSTGFGIWINKIDYNSIQIVPTLSMESRYESRCQLLLFSPCYFGLVNGNNCYRTSNFSVVVFLILLSLPDLSISWSDVAEQSQASCNRTRRIITNSSWGIISDGKANYTQDSYCEWLIVGEPNQYITLEIHQVRTECSYDYLFVFDGESYTRNSTLLASFSGASEHSVTLMARSGKMLILLYSDTNYALEGFQAEFFITRCPLNCSESRQGGKCLRVLSDEDSPIQEPSEIRYRCHCESSRSGEGCEIHNKDLDTLLLPSRTFPNLFHRVGHSVTRIEDKVYIFGGFDLNKILNDLKIYDLHTGVIHDFNPLSTLQDSGSDTPNDLKPDFLWPQGRFGHAGAEFKAGFFIHGGRLSEGNGIADELLYFNVTDLRWTLVSSGLPRLMYHTMTSAGTSGEIFVYGGGTPSGEFSSKLYRFHGDKSMNSPWEEVKAACCGKAKDRSVLGHSAVYWKDKHALVIYGGVTIDMGRFSKISSQMWMFLIEPKVWVEIQYRRNHHFRSLFKNVNSLHAASSSQAHAHERAFHSMDIIGNQLLIIGGYTHSHNRDETCYSNQMLVYNLECQQFVPDLPLRISGIGIDPGHTMSIGHRIQGVFGHRTIVNGDKVYIIGGYRGYLDGRIRSITLPFKTRKSNDDEGCISNDKWRCSGDPHCGWCPTDMKCYDKITGSKNCTTNLQTSQCPGICHLMSNCHSCVSLGCSWCDHLEQCLNTQDPRQCNSHPISTDYKSCLINYHRQGVTLYEFRHPADYLNPDQVKLINSTVFKIQRDNSPLGSPAGSFVDHGPTVMIMRGFLVGLLQAPRRVELCGSQARVNLSMDNEKDGNNMNLHQRTSSETENLTTHLNWSGNIYCMNLTWPSGQPVLLHPETKIRFEVSANTSRAQVGTPVRVILQQRPLVKNTSSVPPTANRIPKDSLVPFTGGNASCPSYTSCLACVGDAACSWHVDEAVCLSRLISSQMPETFLRQTSMILSPDECPLCADRTNCQDCVLEKHSAGTYCEWWEEESSCHRRGRSDTAVRVSGACPVDCHLRKNCSSCLEGPGKCVWCADRQECFVFDVYTSFYQYGQCVHWMDKGEQCQRCAKQSSCEDCIRFLGCGWSYDDNGGSCTEGDFSGPHMSDEMVVMSESKPNKTWTYATCPDIDECFLGIHDCNENATCENTPGSYNCKCKQGFIGDGRKICEKTCYEPCVHGSCSPNFVCECDLGWTGVDCSIDCGCNNHSSCETGKCDKCQGWTEGQYCENCVPGSFGNATVGSIGCQECDCNGHGDETLGTCDRQTGECFCLNNTAGPDCSRCIPGYFGNPRNGKPCYRTCGGRAVMETSKGHFGLNPFYKSGDVPQRLSTSFYPLDNNLVEHCLWVLTLPASDPMSTKPRQVRIDISPGYRIPCAENALNIYTGIPSFSKTRKDAVLLASVCTPEVSDLSKGRSLVISTENNLATLVLRAVVRNSTLHFNASYEFLDDNHPSAAITAYVLSFTLNSKIPVTRLYDGQSVFSRFGHSLHADEKNVWIFGGYSLSHGALNDVRQFSRDIGKWIPLTILVVTSNEDSVPTARYFHAGALVPTENIIIHGGIAQNMSFMGDTWRFDTRLSRWTRVMKNSVKLAGHSVTLRMPELKVTNDPQQEEAGELVMIGGFNPEHGFSNRTWSLRLNQDFAHWEWEPVTTSGAMPIGIYGHSTVYHMTTDSFYVFGGILYDAGKVSVSSQLFALHWPSKTWTVLPPNDENQVHKLPLARFFHAAVSTDSYMVVMGGTGGPHNTSVFAYNYKCNLWTLLEGESKFLDRAGSAAAIDHEDVLLMGGWDWDGATTSESLFRLVLPKDLCSVQTSGERCKATLGCSYCFSNNNQSQQCYYSELAIPRECSIKPNNTELTMELKVGKMCSKEWMESRNCNQYLTCTDCLSTWPSHPNATPMCQWCTNCKIGRCIPLGKKCQEENSCSQKQRDVLDVSHCPERTCVASECNKCIGSGKCAWTRQILRSNGWGWELKSKPVYDWVCFRKQSVNTSTTTYKVVASPPEQCPLACTHYKTCDTCLSSSGGEGGFQECRWSITKNMCLSPAHAYLMCFGGVCGPILHGDAQICPKPCSTFASCASCIQNPSCGWCATSGRNGMGQCLPGDAVSSQTHNCTATSVLVGNDILSWHYMKCPAENECENSHHTCNDASEKCIDLEDGYRCECQKGYREEATGQCVPICDDGCIHGTCVSPGRCQCHFGYVGRNCSAQCNCNGHSDCAGVNDLNNCLECKNDTMGPQCSKCKPLFVGDPRNGRPCISCFDFCNGHSNICLPPEIASSVCATAGRSFDEAELIRRIQSNSTFISEGPLGDAVCCACKEQTSGSKCDNCLPGYFRGSEDKRRACRKCECHGHGDTCDPVTGTDCNCHNNTESDHCSQNLSKMGHSQCWKSQCAKCRETYLGNPTNGHQCYRHMFVEYEYCFDPKSQDYCTMKPKALLTGRTVFFAVQPKFMNVNIRINLDVTVGSVHVYLSPKDDTFIIKPDGNTWMHQVRFDTKYGLGGELDHLSQDENINSKEFPEHANSSSGHDEDGINLSIPRSINTASIFRLVEEEAAGFATHITLEDPRAVLVVRNVRNRLVITLPQDYHDLRLTRFYIVLEGVGDVSFGSLSFRQDQLHIDLFVFFSVFFSAFFLFLAACGIAWKVKQNIETRRARHRHVAEMLSMAKRPFAVWTLLLEPEQSSPLYPAYNQCRKTCRKGCICIRPLAIENLQEGSAGVCTMLVSLPGGPTAPVRLCLASTLANLHNRSHPPLHARRRRR</sequence>
<evidence type="ECO:0000256" key="8">
    <source>
        <dbReference type="ARBA" id="ARBA00022989"/>
    </source>
</evidence>
<evidence type="ECO:0000313" key="21">
    <source>
        <dbReference type="Proteomes" id="UP000708208"/>
    </source>
</evidence>
<dbReference type="SMART" id="SM00042">
    <property type="entry name" value="CUB"/>
    <property type="match status" value="1"/>
</dbReference>
<feature type="domain" description="EGF-like" evidence="18">
    <location>
        <begin position="1761"/>
        <end position="1802"/>
    </location>
</feature>
<evidence type="ECO:0000259" key="19">
    <source>
        <dbReference type="PROSITE" id="PS50027"/>
    </source>
</evidence>
<evidence type="ECO:0000256" key="1">
    <source>
        <dbReference type="ARBA" id="ARBA00004479"/>
    </source>
</evidence>
<keyword evidence="5" id="KW-0732">Signal</keyword>
<dbReference type="OrthoDB" id="263283at2759"/>
<feature type="compositionally biased region" description="Low complexity" evidence="15">
    <location>
        <begin position="385"/>
        <end position="410"/>
    </location>
</feature>
<dbReference type="InterPro" id="IPR056737">
    <property type="entry name" value="Beta-prop_ATRN-MKLN-like"/>
</dbReference>
<dbReference type="FunFam" id="2.10.25.10:FF:000202">
    <property type="entry name" value="Multiple epidermal growth factor-like domains 8"/>
    <property type="match status" value="1"/>
</dbReference>
<evidence type="ECO:0000256" key="6">
    <source>
        <dbReference type="ARBA" id="ARBA00022737"/>
    </source>
</evidence>
<feature type="compositionally biased region" description="Basic residues" evidence="15">
    <location>
        <begin position="589"/>
        <end position="606"/>
    </location>
</feature>
<dbReference type="PROSITE" id="PS50027">
    <property type="entry name" value="EGF_LAM_2"/>
    <property type="match status" value="1"/>
</dbReference>
<protein>
    <recommendedName>
        <fullName evidence="22">Multiple epidermal growth factor-like domains protein 8</fullName>
    </recommendedName>
</protein>
<proteinExistence type="predicted"/>
<dbReference type="PROSITE" id="PS01180">
    <property type="entry name" value="CUB"/>
    <property type="match status" value="2"/>
</dbReference>
<evidence type="ECO:0000256" key="3">
    <source>
        <dbReference type="ARBA" id="ARBA00022536"/>
    </source>
</evidence>
<keyword evidence="9 16" id="KW-0472">Membrane</keyword>
<dbReference type="GO" id="GO:0005509">
    <property type="term" value="F:calcium ion binding"/>
    <property type="evidence" value="ECO:0007669"/>
    <property type="project" value="InterPro"/>
</dbReference>
<dbReference type="CDD" id="cd00055">
    <property type="entry name" value="EGF_Lam"/>
    <property type="match status" value="3"/>
</dbReference>
<evidence type="ECO:0008006" key="22">
    <source>
        <dbReference type="Google" id="ProtNLM"/>
    </source>
</evidence>
<keyword evidence="21" id="KW-1185">Reference proteome</keyword>
<dbReference type="PROSITE" id="PS01187">
    <property type="entry name" value="EGF_CA"/>
    <property type="match status" value="1"/>
</dbReference>
<dbReference type="Pfam" id="PF01344">
    <property type="entry name" value="Kelch_1"/>
    <property type="match status" value="1"/>
</dbReference>
<dbReference type="InterPro" id="IPR056863">
    <property type="entry name" value="LMN_ATRN_NET-like_EGF"/>
</dbReference>
<feature type="domain" description="CUB" evidence="17">
    <location>
        <begin position="1933"/>
        <end position="2079"/>
    </location>
</feature>
<dbReference type="InterPro" id="IPR006652">
    <property type="entry name" value="Kelch_1"/>
</dbReference>
<dbReference type="InterPro" id="IPR040385">
    <property type="entry name" value="RABL6"/>
</dbReference>
<dbReference type="EMBL" id="CAJVCH010118140">
    <property type="protein sequence ID" value="CAG7725150.1"/>
    <property type="molecule type" value="Genomic_DNA"/>
</dbReference>
<gene>
    <name evidence="20" type="ORF">AFUS01_LOCUS14126</name>
</gene>
<evidence type="ECO:0000256" key="7">
    <source>
        <dbReference type="ARBA" id="ARBA00022837"/>
    </source>
</evidence>
<dbReference type="CDD" id="cd00054">
    <property type="entry name" value="EGF_CA"/>
    <property type="match status" value="1"/>
</dbReference>
<dbReference type="PROSITE" id="PS51419">
    <property type="entry name" value="RAB"/>
    <property type="match status" value="1"/>
</dbReference>
<evidence type="ECO:0000256" key="13">
    <source>
        <dbReference type="PROSITE-ProRule" id="PRU00076"/>
    </source>
</evidence>
<feature type="compositionally biased region" description="Polar residues" evidence="15">
    <location>
        <begin position="570"/>
        <end position="580"/>
    </location>
</feature>
<dbReference type="SMART" id="SM00180">
    <property type="entry name" value="EGF_Lam"/>
    <property type="match status" value="4"/>
</dbReference>
<dbReference type="InterPro" id="IPR000859">
    <property type="entry name" value="CUB_dom"/>
</dbReference>
<dbReference type="CDD" id="cd00041">
    <property type="entry name" value="CUB"/>
    <property type="match status" value="1"/>
</dbReference>
<evidence type="ECO:0000256" key="5">
    <source>
        <dbReference type="ARBA" id="ARBA00022729"/>
    </source>
</evidence>
<dbReference type="GO" id="GO:0048513">
    <property type="term" value="P:animal organ development"/>
    <property type="evidence" value="ECO:0007669"/>
    <property type="project" value="UniProtKB-ARBA"/>
</dbReference>
<dbReference type="Pfam" id="PF07645">
    <property type="entry name" value="EGF_CA"/>
    <property type="match status" value="2"/>
</dbReference>
<dbReference type="GO" id="GO:0005829">
    <property type="term" value="C:cytosol"/>
    <property type="evidence" value="ECO:0007669"/>
    <property type="project" value="TreeGrafter"/>
</dbReference>
<dbReference type="GO" id="GO:0005634">
    <property type="term" value="C:nucleus"/>
    <property type="evidence" value="ECO:0007669"/>
    <property type="project" value="TreeGrafter"/>
</dbReference>
<dbReference type="PANTHER" id="PTHR14932:SF1">
    <property type="entry name" value="RAB-LIKE PROTEIN 6"/>
    <property type="match status" value="1"/>
</dbReference>
<dbReference type="InterPro" id="IPR001881">
    <property type="entry name" value="EGF-like_Ca-bd_dom"/>
</dbReference>
<evidence type="ECO:0000256" key="9">
    <source>
        <dbReference type="ARBA" id="ARBA00023136"/>
    </source>
</evidence>
<dbReference type="InterPro" id="IPR016201">
    <property type="entry name" value="PSI"/>
</dbReference>
<keyword evidence="7" id="KW-0106">Calcium</keyword>
<dbReference type="PROSITE" id="PS01248">
    <property type="entry name" value="EGF_LAM_1"/>
    <property type="match status" value="2"/>
</dbReference>
<dbReference type="PROSITE" id="PS00010">
    <property type="entry name" value="ASX_HYDROXYL"/>
    <property type="match status" value="2"/>
</dbReference>
<feature type="domain" description="CUB" evidence="17">
    <location>
        <begin position="711"/>
        <end position="824"/>
    </location>
</feature>
<evidence type="ECO:0000259" key="18">
    <source>
        <dbReference type="PROSITE" id="PS50026"/>
    </source>
</evidence>
<evidence type="ECO:0000259" key="17">
    <source>
        <dbReference type="PROSITE" id="PS01180"/>
    </source>
</evidence>
<feature type="region of interest" description="Disordered" evidence="15">
    <location>
        <begin position="349"/>
        <end position="541"/>
    </location>
</feature>
<dbReference type="Pfam" id="PF00053">
    <property type="entry name" value="EGF_laminin"/>
    <property type="match status" value="2"/>
</dbReference>
<evidence type="ECO:0000256" key="16">
    <source>
        <dbReference type="SAM" id="Phobius"/>
    </source>
</evidence>
<dbReference type="SMART" id="SM00423">
    <property type="entry name" value="PSI"/>
    <property type="match status" value="7"/>
</dbReference>
<dbReference type="InterPro" id="IPR000742">
    <property type="entry name" value="EGF"/>
</dbReference>
<comment type="subcellular location">
    <subcellularLocation>
        <location evidence="1">Membrane</location>
        <topology evidence="1">Single-pass type I membrane protein</topology>
    </subcellularLocation>
</comment>
<feature type="disulfide bond" evidence="14">
    <location>
        <begin position="1903"/>
        <end position="1912"/>
    </location>
</feature>
<dbReference type="Pfam" id="PF24973">
    <property type="entry name" value="EGF_LMN_ATRN"/>
    <property type="match status" value="2"/>
</dbReference>
<keyword evidence="4 16" id="KW-0812">Transmembrane</keyword>
<dbReference type="InterPro" id="IPR000152">
    <property type="entry name" value="EGF-type_Asp/Asn_hydroxyl_site"/>
</dbReference>
<feature type="compositionally biased region" description="Low complexity" evidence="15">
    <location>
        <begin position="439"/>
        <end position="449"/>
    </location>
</feature>
<evidence type="ECO:0000313" key="20">
    <source>
        <dbReference type="EMBL" id="CAG7725150.1"/>
    </source>
</evidence>
<name>A0A8J2P5I6_9HEXA</name>
<keyword evidence="6" id="KW-0677">Repeat</keyword>
<dbReference type="InterPro" id="IPR049883">
    <property type="entry name" value="NOTCH1_EGF-like"/>
</dbReference>
<dbReference type="PANTHER" id="PTHR14932">
    <property type="entry name" value="RAS GTPASE-RELATED"/>
    <property type="match status" value="1"/>
</dbReference>
<keyword evidence="12 14" id="KW-0424">Laminin EGF-like domain</keyword>
<keyword evidence="11" id="KW-0325">Glycoprotein</keyword>
<dbReference type="GO" id="GO:0048731">
    <property type="term" value="P:system development"/>
    <property type="evidence" value="ECO:0007669"/>
    <property type="project" value="UniProtKB-ARBA"/>
</dbReference>
<comment type="caution">
    <text evidence="20">The sequence shown here is derived from an EMBL/GenBank/DDBJ whole genome shotgun (WGS) entry which is preliminary data.</text>
</comment>
<feature type="transmembrane region" description="Helical" evidence="16">
    <location>
        <begin position="3245"/>
        <end position="3267"/>
    </location>
</feature>
<evidence type="ECO:0000256" key="2">
    <source>
        <dbReference type="ARBA" id="ARBA00022441"/>
    </source>
</evidence>
<dbReference type="GO" id="GO:0005525">
    <property type="term" value="F:GTP binding"/>
    <property type="evidence" value="ECO:0007669"/>
    <property type="project" value="InterPro"/>
</dbReference>
<feature type="disulfide bond" evidence="14">
    <location>
        <begin position="1915"/>
        <end position="1929"/>
    </location>
</feature>
<dbReference type="Pfam" id="PF24981">
    <property type="entry name" value="Beta-prop_ATRN-LZTR1"/>
    <property type="match status" value="2"/>
</dbReference>
<keyword evidence="3 13" id="KW-0245">EGF-like domain</keyword>
<dbReference type="FunFam" id="2.10.25.10:FF:000191">
    <property type="entry name" value="Multiple epidermal growth factor-like domains 8"/>
    <property type="match status" value="1"/>
</dbReference>
<dbReference type="InterPro" id="IPR018097">
    <property type="entry name" value="EGF_Ca-bd_CS"/>
</dbReference>
<dbReference type="PROSITE" id="PS01186">
    <property type="entry name" value="EGF_2"/>
    <property type="match status" value="2"/>
</dbReference>
<organism evidence="20 21">
    <name type="scientific">Allacma fusca</name>
    <dbReference type="NCBI Taxonomy" id="39272"/>
    <lineage>
        <taxon>Eukaryota</taxon>
        <taxon>Metazoa</taxon>
        <taxon>Ecdysozoa</taxon>
        <taxon>Arthropoda</taxon>
        <taxon>Hexapoda</taxon>
        <taxon>Collembola</taxon>
        <taxon>Symphypleona</taxon>
        <taxon>Sminthuridae</taxon>
        <taxon>Allacma</taxon>
    </lineage>
</organism>
<evidence type="ECO:0000256" key="11">
    <source>
        <dbReference type="ARBA" id="ARBA00023180"/>
    </source>
</evidence>
<feature type="compositionally biased region" description="Low complexity" evidence="15">
    <location>
        <begin position="349"/>
        <end position="365"/>
    </location>
</feature>